<proteinExistence type="predicted"/>
<dbReference type="Proteomes" id="UP000288361">
    <property type="component" value="Unassembled WGS sequence"/>
</dbReference>
<sequence length="69" mass="8209">MQFDFEKFKKLVKNKTWNEAYNALAELKNMAWANSVTFHVNAWKVCHATSRFNEAELWLDKGERHINHA</sequence>
<dbReference type="AlphaFoldDB" id="A0A432YRS5"/>
<name>A0A432YRS5_9GAMM</name>
<organism evidence="1 2">
    <name type="scientific">Idiomarina piscisalsi</name>
    <dbReference type="NCBI Taxonomy" id="1096243"/>
    <lineage>
        <taxon>Bacteria</taxon>
        <taxon>Pseudomonadati</taxon>
        <taxon>Pseudomonadota</taxon>
        <taxon>Gammaproteobacteria</taxon>
        <taxon>Alteromonadales</taxon>
        <taxon>Idiomarinaceae</taxon>
        <taxon>Idiomarina</taxon>
    </lineage>
</organism>
<comment type="caution">
    <text evidence="1">The sequence shown here is derived from an EMBL/GenBank/DDBJ whole genome shotgun (WGS) entry which is preliminary data.</text>
</comment>
<reference evidence="1 2" key="1">
    <citation type="journal article" date="2011" name="Front. Microbiol.">
        <title>Genomic signatures of strain selection and enhancement in Bacillus atrophaeus var. globigii, a historical biowarfare simulant.</title>
        <authorList>
            <person name="Gibbons H.S."/>
            <person name="Broomall S.M."/>
            <person name="McNew L.A."/>
            <person name="Daligault H."/>
            <person name="Chapman C."/>
            <person name="Bruce D."/>
            <person name="Karavis M."/>
            <person name="Krepps M."/>
            <person name="McGregor P.A."/>
            <person name="Hong C."/>
            <person name="Park K.H."/>
            <person name="Akmal A."/>
            <person name="Feldman A."/>
            <person name="Lin J.S."/>
            <person name="Chang W.E."/>
            <person name="Higgs B.W."/>
            <person name="Demirev P."/>
            <person name="Lindquist J."/>
            <person name="Liem A."/>
            <person name="Fochler E."/>
            <person name="Read T.D."/>
            <person name="Tapia R."/>
            <person name="Johnson S."/>
            <person name="Bishop-Lilly K.A."/>
            <person name="Detter C."/>
            <person name="Han C."/>
            <person name="Sozhamannan S."/>
            <person name="Rosenzweig C.N."/>
            <person name="Skowronski E.W."/>
        </authorList>
    </citation>
    <scope>NUCLEOTIDE SEQUENCE [LARGE SCALE GENOMIC DNA]</scope>
    <source>
        <strain evidence="1 2">TPS4-2</strain>
    </source>
</reference>
<evidence type="ECO:0000313" key="1">
    <source>
        <dbReference type="EMBL" id="RUO64314.1"/>
    </source>
</evidence>
<accession>A0A432YRS5</accession>
<dbReference type="EMBL" id="PIQA01000006">
    <property type="protein sequence ID" value="RUO64314.1"/>
    <property type="molecule type" value="Genomic_DNA"/>
</dbReference>
<dbReference type="RefSeq" id="WP_126752495.1">
    <property type="nucleotide sequence ID" value="NZ_JBHUMT010000015.1"/>
</dbReference>
<evidence type="ECO:0000313" key="2">
    <source>
        <dbReference type="Proteomes" id="UP000288361"/>
    </source>
</evidence>
<protein>
    <submittedName>
        <fullName evidence="1">Uncharacterized protein</fullName>
    </submittedName>
</protein>
<gene>
    <name evidence="1" type="ORF">CWI73_09160</name>
</gene>